<reference evidence="1" key="1">
    <citation type="submission" date="2018-05" db="EMBL/GenBank/DDBJ databases">
        <authorList>
            <person name="Lanie J.A."/>
            <person name="Ng W.-L."/>
            <person name="Kazmierczak K.M."/>
            <person name="Andrzejewski T.M."/>
            <person name="Davidsen T.M."/>
            <person name="Wayne K.J."/>
            <person name="Tettelin H."/>
            <person name="Glass J.I."/>
            <person name="Rusch D."/>
            <person name="Podicherti R."/>
            <person name="Tsui H.-C.T."/>
            <person name="Winkler M.E."/>
        </authorList>
    </citation>
    <scope>NUCLEOTIDE SEQUENCE</scope>
</reference>
<sequence>MFGQIETRNEITVVFDLVFIGI</sequence>
<organism evidence="1">
    <name type="scientific">marine metagenome</name>
    <dbReference type="NCBI Taxonomy" id="408172"/>
    <lineage>
        <taxon>unclassified sequences</taxon>
        <taxon>metagenomes</taxon>
        <taxon>ecological metagenomes</taxon>
    </lineage>
</organism>
<name>A0A382P748_9ZZZZ</name>
<gene>
    <name evidence="1" type="ORF">METZ01_LOCUS321950</name>
</gene>
<dbReference type="AlphaFoldDB" id="A0A382P748"/>
<dbReference type="EMBL" id="UINC01105278">
    <property type="protein sequence ID" value="SVC69096.1"/>
    <property type="molecule type" value="Genomic_DNA"/>
</dbReference>
<evidence type="ECO:0000313" key="1">
    <source>
        <dbReference type="EMBL" id="SVC69096.1"/>
    </source>
</evidence>
<proteinExistence type="predicted"/>
<accession>A0A382P748</accession>
<protein>
    <submittedName>
        <fullName evidence="1">Uncharacterized protein</fullName>
    </submittedName>
</protein>